<organism evidence="1 2">
    <name type="scientific">Nocardia yunnanensis</name>
    <dbReference type="NCBI Taxonomy" id="2382165"/>
    <lineage>
        <taxon>Bacteria</taxon>
        <taxon>Bacillati</taxon>
        <taxon>Actinomycetota</taxon>
        <taxon>Actinomycetes</taxon>
        <taxon>Mycobacteriales</taxon>
        <taxon>Nocardiaceae</taxon>
        <taxon>Nocardia</taxon>
    </lineage>
</organism>
<dbReference type="KEGG" id="nyu:D7D52_11465"/>
<dbReference type="OrthoDB" id="3696649at2"/>
<protein>
    <recommendedName>
        <fullName evidence="3">DinB family protein</fullName>
    </recommendedName>
</protein>
<dbReference type="Proteomes" id="UP000267164">
    <property type="component" value="Chromosome"/>
</dbReference>
<dbReference type="EMBL" id="CP032568">
    <property type="protein sequence ID" value="AYF74376.1"/>
    <property type="molecule type" value="Genomic_DNA"/>
</dbReference>
<sequence>MFDAAALRQVYDALLEAAATVADSPELGRPASGEWNADQILAHVCLVSSATVAAAAAVAAGEHTVYDNRIAQDIWTIDRLVDLAGGRPGLRERLRRQAEILCGFGGSALTAAELDTLVPTRLISAGALLLDQPMPLRSLFTGLIDAEIPGHTRQLLALLPSAAGV</sequence>
<evidence type="ECO:0000313" key="2">
    <source>
        <dbReference type="Proteomes" id="UP000267164"/>
    </source>
</evidence>
<evidence type="ECO:0000313" key="1">
    <source>
        <dbReference type="EMBL" id="AYF74376.1"/>
    </source>
</evidence>
<keyword evidence="2" id="KW-1185">Reference proteome</keyword>
<name>A0A386Z9Z9_9NOCA</name>
<dbReference type="Gene3D" id="1.20.120.450">
    <property type="entry name" value="dinb family like domain"/>
    <property type="match status" value="1"/>
</dbReference>
<dbReference type="InterPro" id="IPR034660">
    <property type="entry name" value="DinB/YfiT-like"/>
</dbReference>
<dbReference type="RefSeq" id="WP_120736297.1">
    <property type="nucleotide sequence ID" value="NZ_CP032568.1"/>
</dbReference>
<gene>
    <name evidence="1" type="ORF">D7D52_11465</name>
</gene>
<dbReference type="AlphaFoldDB" id="A0A386Z9Z9"/>
<proteinExistence type="predicted"/>
<reference evidence="1 2" key="1">
    <citation type="submission" date="2018-09" db="EMBL/GenBank/DDBJ databases">
        <title>Nocardia yunnanensis sp. nov., an actinomycete isolated from a soil sample.</title>
        <authorList>
            <person name="Zhang J."/>
        </authorList>
    </citation>
    <scope>NUCLEOTIDE SEQUENCE [LARGE SCALE GENOMIC DNA]</scope>
    <source>
        <strain evidence="1 2">CFHS0054</strain>
    </source>
</reference>
<evidence type="ECO:0008006" key="3">
    <source>
        <dbReference type="Google" id="ProtNLM"/>
    </source>
</evidence>
<accession>A0A386Z9Z9</accession>